<accession>A0A098R1Z4</accession>
<evidence type="ECO:0000313" key="3">
    <source>
        <dbReference type="EMBL" id="KGE72732.1"/>
    </source>
</evidence>
<comment type="caution">
    <text evidence="3">The sequence shown here is derived from an EMBL/GenBank/DDBJ whole genome shotgun (WGS) entry which is preliminary data.</text>
</comment>
<dbReference type="GO" id="GO:0016887">
    <property type="term" value="F:ATP hydrolysis activity"/>
    <property type="evidence" value="ECO:0007669"/>
    <property type="project" value="InterPro"/>
</dbReference>
<keyword evidence="4" id="KW-1185">Reference proteome</keyword>
<dbReference type="STRING" id="1480694.DC28_06760"/>
<dbReference type="Pfam" id="PF17863">
    <property type="entry name" value="AAA_lid_2"/>
    <property type="match status" value="1"/>
</dbReference>
<dbReference type="AlphaFoldDB" id="A0A098R1Z4"/>
<dbReference type="Gene3D" id="1.10.8.80">
    <property type="entry name" value="Magnesium chelatase subunit I, C-Terminal domain"/>
    <property type="match status" value="1"/>
</dbReference>
<evidence type="ECO:0000259" key="2">
    <source>
        <dbReference type="Pfam" id="PF17863"/>
    </source>
</evidence>
<protein>
    <recommendedName>
        <fullName evidence="5">ATPase AAA</fullName>
    </recommendedName>
</protein>
<dbReference type="InterPro" id="IPR050764">
    <property type="entry name" value="CbbQ/NirQ/NorQ/GpvN"/>
</dbReference>
<dbReference type="Gene3D" id="3.40.50.300">
    <property type="entry name" value="P-loop containing nucleotide triphosphate hydrolases"/>
    <property type="match status" value="1"/>
</dbReference>
<dbReference type="InterPro" id="IPR027417">
    <property type="entry name" value="P-loop_NTPase"/>
</dbReference>
<dbReference type="GO" id="GO:0005524">
    <property type="term" value="F:ATP binding"/>
    <property type="evidence" value="ECO:0007669"/>
    <property type="project" value="InterPro"/>
</dbReference>
<sequence>MKPETIVSSISREVHKAFRGSSEPVRLLTLALLSEAHVLVEDIPGVGKTTLARAFASAAGLGFARIQFTPDILPGDVLGTSIWSPTEQKFILRQGPIHSQCILADELNRGATRTQAAFLEAMQEYQVTLDGKTTPLPQPFMVLATQNPLEYAGTFQLPEAELDRFAISFSLGYPETDQELEMLRVYRRALRNEQPMDTLEQVLTPTQVLELQAQASRVEVSQAMERYILALGKATREDKALRYGLSPRGLLQLTRLSQTRALLDGRQAVLPEDIRDLWIPCLAHRLGLTGDARISGITLEKRLTEIYESVKFLR</sequence>
<gene>
    <name evidence="3" type="ORF">DC28_06760</name>
</gene>
<dbReference type="SUPFAM" id="SSF52540">
    <property type="entry name" value="P-loop containing nucleoside triphosphate hydrolases"/>
    <property type="match status" value="1"/>
</dbReference>
<dbReference type="PANTHER" id="PTHR42759:SF5">
    <property type="entry name" value="METHANOL DEHYDROGENASE REGULATOR"/>
    <property type="match status" value="1"/>
</dbReference>
<proteinExistence type="predicted"/>
<dbReference type="PIRSF" id="PIRSF002849">
    <property type="entry name" value="AAA_ATPase_chaperone_MoxR_prd"/>
    <property type="match status" value="1"/>
</dbReference>
<dbReference type="eggNOG" id="COG0714">
    <property type="taxonomic scope" value="Bacteria"/>
</dbReference>
<reference evidence="3 4" key="1">
    <citation type="submission" date="2014-05" db="EMBL/GenBank/DDBJ databases">
        <title>De novo Genome Sequence of Spirocheata sp.</title>
        <authorList>
            <person name="Shivani Y."/>
            <person name="Subhash Y."/>
            <person name="Tushar L."/>
            <person name="Sasikala C."/>
            <person name="Ramana C.V."/>
        </authorList>
    </citation>
    <scope>NUCLEOTIDE SEQUENCE [LARGE SCALE GENOMIC DNA]</scope>
    <source>
        <strain evidence="3 4">JC230</strain>
    </source>
</reference>
<dbReference type="InterPro" id="IPR011703">
    <property type="entry name" value="ATPase_AAA-3"/>
</dbReference>
<dbReference type="EMBL" id="JNUP01000049">
    <property type="protein sequence ID" value="KGE72732.1"/>
    <property type="molecule type" value="Genomic_DNA"/>
</dbReference>
<name>A0A098R1Z4_9SPIO</name>
<feature type="domain" description="ChlI/MoxR AAA lid" evidence="2">
    <location>
        <begin position="234"/>
        <end position="305"/>
    </location>
</feature>
<dbReference type="InterPro" id="IPR041628">
    <property type="entry name" value="ChlI/MoxR_AAA_lid"/>
</dbReference>
<organism evidence="3 4">
    <name type="scientific">Spirochaeta lutea</name>
    <dbReference type="NCBI Taxonomy" id="1480694"/>
    <lineage>
        <taxon>Bacteria</taxon>
        <taxon>Pseudomonadati</taxon>
        <taxon>Spirochaetota</taxon>
        <taxon>Spirochaetia</taxon>
        <taxon>Spirochaetales</taxon>
        <taxon>Spirochaetaceae</taxon>
        <taxon>Spirochaeta</taxon>
    </lineage>
</organism>
<dbReference type="PANTHER" id="PTHR42759">
    <property type="entry name" value="MOXR FAMILY PROTEIN"/>
    <property type="match status" value="1"/>
</dbReference>
<dbReference type="OrthoDB" id="9808397at2"/>
<evidence type="ECO:0008006" key="5">
    <source>
        <dbReference type="Google" id="ProtNLM"/>
    </source>
</evidence>
<dbReference type="Proteomes" id="UP000029692">
    <property type="component" value="Unassembled WGS sequence"/>
</dbReference>
<dbReference type="Pfam" id="PF07726">
    <property type="entry name" value="AAA_3"/>
    <property type="match status" value="1"/>
</dbReference>
<dbReference type="RefSeq" id="WP_037547016.1">
    <property type="nucleotide sequence ID" value="NZ_JNUP01000049.1"/>
</dbReference>
<evidence type="ECO:0000313" key="4">
    <source>
        <dbReference type="Proteomes" id="UP000029692"/>
    </source>
</evidence>
<feature type="domain" description="ATPase AAA-3" evidence="1">
    <location>
        <begin position="37"/>
        <end position="166"/>
    </location>
</feature>
<evidence type="ECO:0000259" key="1">
    <source>
        <dbReference type="Pfam" id="PF07726"/>
    </source>
</evidence>